<dbReference type="FunFam" id="3.40.50.720:FF:000084">
    <property type="entry name" value="Short-chain dehydrogenase reductase"/>
    <property type="match status" value="1"/>
</dbReference>
<dbReference type="SMART" id="SM00822">
    <property type="entry name" value="PKS_KR"/>
    <property type="match status" value="1"/>
</dbReference>
<evidence type="ECO:0000259" key="3">
    <source>
        <dbReference type="SMART" id="SM00822"/>
    </source>
</evidence>
<evidence type="ECO:0000313" key="4">
    <source>
        <dbReference type="EMBL" id="MBB5698620.1"/>
    </source>
</evidence>
<dbReference type="CDD" id="cd05233">
    <property type="entry name" value="SDR_c"/>
    <property type="match status" value="1"/>
</dbReference>
<comment type="similarity">
    <text evidence="1">Belongs to the short-chain dehydrogenases/reductases (SDR) family.</text>
</comment>
<keyword evidence="2 4" id="KW-0560">Oxidoreductase</keyword>
<protein>
    <submittedName>
        <fullName evidence="4">3-oxoacyl-[acyl-carrier protein] reductase</fullName>
        <ecNumber evidence="4">1.1.1.100</ecNumber>
    </submittedName>
</protein>
<dbReference type="InterPro" id="IPR036291">
    <property type="entry name" value="NAD(P)-bd_dom_sf"/>
</dbReference>
<dbReference type="Pfam" id="PF13561">
    <property type="entry name" value="adh_short_C2"/>
    <property type="match status" value="1"/>
</dbReference>
<dbReference type="PRINTS" id="PR00081">
    <property type="entry name" value="GDHRDH"/>
</dbReference>
<dbReference type="PRINTS" id="PR00080">
    <property type="entry name" value="SDRFAMILY"/>
</dbReference>
<dbReference type="Gene3D" id="3.40.50.720">
    <property type="entry name" value="NAD(P)-binding Rossmann-like Domain"/>
    <property type="match status" value="1"/>
</dbReference>
<dbReference type="GO" id="GO:0004316">
    <property type="term" value="F:3-oxoacyl-[acyl-carrier-protein] reductase (NADPH) activity"/>
    <property type="evidence" value="ECO:0007669"/>
    <property type="project" value="UniProtKB-EC"/>
</dbReference>
<dbReference type="EMBL" id="JACIJJ010000002">
    <property type="protein sequence ID" value="MBB5698620.1"/>
    <property type="molecule type" value="Genomic_DNA"/>
</dbReference>
<dbReference type="EC" id="1.1.1.100" evidence="4"/>
<dbReference type="PANTHER" id="PTHR42760:SF133">
    <property type="entry name" value="3-OXOACYL-[ACYL-CARRIER-PROTEIN] REDUCTASE"/>
    <property type="match status" value="1"/>
</dbReference>
<organism evidence="4 5">
    <name type="scientific">Sphingomonas yantingensis</name>
    <dbReference type="NCBI Taxonomy" id="1241761"/>
    <lineage>
        <taxon>Bacteria</taxon>
        <taxon>Pseudomonadati</taxon>
        <taxon>Pseudomonadota</taxon>
        <taxon>Alphaproteobacteria</taxon>
        <taxon>Sphingomonadales</taxon>
        <taxon>Sphingomonadaceae</taxon>
        <taxon>Sphingomonas</taxon>
    </lineage>
</organism>
<dbReference type="InterPro" id="IPR057326">
    <property type="entry name" value="KR_dom"/>
</dbReference>
<keyword evidence="5" id="KW-1185">Reference proteome</keyword>
<dbReference type="PANTHER" id="PTHR42760">
    <property type="entry name" value="SHORT-CHAIN DEHYDROGENASES/REDUCTASES FAMILY MEMBER"/>
    <property type="match status" value="1"/>
</dbReference>
<gene>
    <name evidence="4" type="ORF">FHR19_001965</name>
</gene>
<sequence length="261" mass="26332">MIDLAQLYGFHDRTVLVTGGGRGIGRAVCELFTAAGARVAVSDIDAAGAGAVAAMLPGAVAYPCDVSDEGSVTATTAQVVRDFGRLDAVVHVAAIFPKRDFLSMTAAQWDALHAVNTRGTFLVMREAIKAMKAGARGGAIVNVASTSGERASVTNNANYGASKAAVINLTRSMAIETAGDGIRINAVLPGGVATEGAKAATEQMKADGLSLGGPMTGPGRMPLGRVADPHEIAAACLFLAADAASYITGVSLPVDGGFLVS</sequence>
<evidence type="ECO:0000256" key="2">
    <source>
        <dbReference type="ARBA" id="ARBA00023002"/>
    </source>
</evidence>
<feature type="domain" description="Ketoreductase" evidence="3">
    <location>
        <begin position="13"/>
        <end position="192"/>
    </location>
</feature>
<comment type="caution">
    <text evidence="4">The sequence shown here is derived from an EMBL/GenBank/DDBJ whole genome shotgun (WGS) entry which is preliminary data.</text>
</comment>
<dbReference type="InterPro" id="IPR002347">
    <property type="entry name" value="SDR_fam"/>
</dbReference>
<dbReference type="AlphaFoldDB" id="A0A7W9AQD3"/>
<dbReference type="SUPFAM" id="SSF51735">
    <property type="entry name" value="NAD(P)-binding Rossmann-fold domains"/>
    <property type="match status" value="1"/>
</dbReference>
<dbReference type="Proteomes" id="UP000557739">
    <property type="component" value="Unassembled WGS sequence"/>
</dbReference>
<proteinExistence type="inferred from homology"/>
<name>A0A7W9AQD3_9SPHN</name>
<accession>A0A7W9AQD3</accession>
<evidence type="ECO:0000313" key="5">
    <source>
        <dbReference type="Proteomes" id="UP000557739"/>
    </source>
</evidence>
<dbReference type="RefSeq" id="WP_184027500.1">
    <property type="nucleotide sequence ID" value="NZ_JACIJJ010000002.1"/>
</dbReference>
<reference evidence="4 5" key="1">
    <citation type="submission" date="2020-08" db="EMBL/GenBank/DDBJ databases">
        <title>Genomic Encyclopedia of Type Strains, Phase IV (KMG-IV): sequencing the most valuable type-strain genomes for metagenomic binning, comparative biology and taxonomic classification.</title>
        <authorList>
            <person name="Goeker M."/>
        </authorList>
    </citation>
    <scope>NUCLEOTIDE SEQUENCE [LARGE SCALE GENOMIC DNA]</scope>
    <source>
        <strain evidence="4 5">DSM 27244</strain>
    </source>
</reference>
<evidence type="ECO:0000256" key="1">
    <source>
        <dbReference type="ARBA" id="ARBA00006484"/>
    </source>
</evidence>